<dbReference type="SUPFAM" id="SSF52218">
    <property type="entry name" value="Flavoproteins"/>
    <property type="match status" value="1"/>
</dbReference>
<dbReference type="Gene3D" id="3.40.50.360">
    <property type="match status" value="1"/>
</dbReference>
<evidence type="ECO:0000259" key="9">
    <source>
        <dbReference type="PROSITE" id="PS50902"/>
    </source>
</evidence>
<evidence type="ECO:0000313" key="11">
    <source>
        <dbReference type="Proteomes" id="UP000273145"/>
    </source>
</evidence>
<dbReference type="GO" id="GO:0010181">
    <property type="term" value="F:FMN binding"/>
    <property type="evidence" value="ECO:0007669"/>
    <property type="project" value="UniProtKB-UniRule"/>
</dbReference>
<evidence type="ECO:0000256" key="7">
    <source>
        <dbReference type="ARBA" id="ARBA00022982"/>
    </source>
</evidence>
<proteinExistence type="inferred from homology"/>
<comment type="similarity">
    <text evidence="3 8">Belongs to the flavodoxin family.</text>
</comment>
<dbReference type="InterPro" id="IPR001094">
    <property type="entry name" value="Flavdoxin-like"/>
</dbReference>
<evidence type="ECO:0000256" key="5">
    <source>
        <dbReference type="ARBA" id="ARBA00022630"/>
    </source>
</evidence>
<evidence type="ECO:0000256" key="2">
    <source>
        <dbReference type="ARBA" id="ARBA00003297"/>
    </source>
</evidence>
<dbReference type="GO" id="GO:0009055">
    <property type="term" value="F:electron transfer activity"/>
    <property type="evidence" value="ECO:0007669"/>
    <property type="project" value="UniProtKB-UniRule"/>
</dbReference>
<dbReference type="Pfam" id="PF00258">
    <property type="entry name" value="Flavodoxin_1"/>
    <property type="match status" value="1"/>
</dbReference>
<dbReference type="PANTHER" id="PTHR42809">
    <property type="entry name" value="FLAVODOXIN 2"/>
    <property type="match status" value="1"/>
</dbReference>
<reference evidence="10 11" key="1">
    <citation type="submission" date="2018-11" db="EMBL/GenBank/DDBJ databases">
        <title>Genome sequencing of Paenibacillus lentus DSM25539(T).</title>
        <authorList>
            <person name="Kook J.-K."/>
            <person name="Park S.-N."/>
            <person name="Lim Y.K."/>
        </authorList>
    </citation>
    <scope>NUCLEOTIDE SEQUENCE [LARGE SCALE GENOMIC DNA]</scope>
    <source>
        <strain evidence="10 11">DSM 25539</strain>
    </source>
</reference>
<evidence type="ECO:0000256" key="4">
    <source>
        <dbReference type="ARBA" id="ARBA00022448"/>
    </source>
</evidence>
<comment type="function">
    <text evidence="2 8">Low-potential electron donor to a number of redox enzymes.</text>
</comment>
<keyword evidence="5 8" id="KW-0285">Flavoprotein</keyword>
<protein>
    <recommendedName>
        <fullName evidence="8">Flavodoxin</fullName>
    </recommendedName>
</protein>
<dbReference type="PRINTS" id="PR00369">
    <property type="entry name" value="FLAVODOXIN"/>
</dbReference>
<dbReference type="RefSeq" id="WP_125084903.1">
    <property type="nucleotide sequence ID" value="NZ_CP034248.1"/>
</dbReference>
<keyword evidence="4 8" id="KW-0813">Transport</keyword>
<evidence type="ECO:0000256" key="8">
    <source>
        <dbReference type="RuleBase" id="RU367037"/>
    </source>
</evidence>
<dbReference type="EMBL" id="CP034248">
    <property type="protein sequence ID" value="AZK48758.1"/>
    <property type="molecule type" value="Genomic_DNA"/>
</dbReference>
<dbReference type="NCBIfam" id="NF005216">
    <property type="entry name" value="PRK06703.1"/>
    <property type="match status" value="1"/>
</dbReference>
<comment type="cofactor">
    <cofactor evidence="1 8">
        <name>FMN</name>
        <dbReference type="ChEBI" id="CHEBI:58210"/>
    </cofactor>
</comment>
<dbReference type="PROSITE" id="PS00201">
    <property type="entry name" value="FLAVODOXIN"/>
    <property type="match status" value="1"/>
</dbReference>
<dbReference type="OrthoDB" id="9790745at2"/>
<dbReference type="InterPro" id="IPR008254">
    <property type="entry name" value="Flavodoxin/NO_synth"/>
</dbReference>
<dbReference type="InterPro" id="IPR050619">
    <property type="entry name" value="Flavodoxin"/>
</dbReference>
<keyword evidence="7 8" id="KW-0249">Electron transport</keyword>
<evidence type="ECO:0000256" key="3">
    <source>
        <dbReference type="ARBA" id="ARBA00005267"/>
    </source>
</evidence>
<dbReference type="KEGG" id="plen:EIM92_23355"/>
<evidence type="ECO:0000256" key="6">
    <source>
        <dbReference type="ARBA" id="ARBA00022643"/>
    </source>
</evidence>
<evidence type="ECO:0000313" key="10">
    <source>
        <dbReference type="EMBL" id="AZK48758.1"/>
    </source>
</evidence>
<dbReference type="NCBIfam" id="NF005246">
    <property type="entry name" value="PRK06756.1"/>
    <property type="match status" value="1"/>
</dbReference>
<dbReference type="GO" id="GO:0016651">
    <property type="term" value="F:oxidoreductase activity, acting on NAD(P)H"/>
    <property type="evidence" value="ECO:0007669"/>
    <property type="project" value="UniProtKB-ARBA"/>
</dbReference>
<keyword evidence="11" id="KW-1185">Reference proteome</keyword>
<dbReference type="PANTHER" id="PTHR42809:SF1">
    <property type="entry name" value="FLAVODOXIN 1"/>
    <property type="match status" value="1"/>
</dbReference>
<sequence length="150" mass="16909">MNKIMIIYASLTGNTEEMAELIAEGVRSTGAVAELKAVEDCNAVDLRKYDAFLLGAYTWGDGELPDEFHDFLEEMEEIDWKGARTALFGSGDTSYRLYCGALDELELRMKKLGVEVVQESLKVEYGPNQEEQELCREFGRSFADHLHVQS</sequence>
<dbReference type="PROSITE" id="PS50902">
    <property type="entry name" value="FLAVODOXIN_LIKE"/>
    <property type="match status" value="1"/>
</dbReference>
<dbReference type="InterPro" id="IPR010087">
    <property type="entry name" value="Flav_short"/>
</dbReference>
<organism evidence="10 11">
    <name type="scientific">Paenibacillus lentus</name>
    <dbReference type="NCBI Taxonomy" id="1338368"/>
    <lineage>
        <taxon>Bacteria</taxon>
        <taxon>Bacillati</taxon>
        <taxon>Bacillota</taxon>
        <taxon>Bacilli</taxon>
        <taxon>Bacillales</taxon>
        <taxon>Paenibacillaceae</taxon>
        <taxon>Paenibacillus</taxon>
    </lineage>
</organism>
<name>A0A3Q8SEL4_9BACL</name>
<keyword evidence="6 8" id="KW-0288">FMN</keyword>
<dbReference type="AlphaFoldDB" id="A0A3Q8SEL4"/>
<dbReference type="InterPro" id="IPR001226">
    <property type="entry name" value="Flavodoxin_CS"/>
</dbReference>
<accession>A0A3Q8SEL4</accession>
<dbReference type="InterPro" id="IPR029039">
    <property type="entry name" value="Flavoprotein-like_sf"/>
</dbReference>
<evidence type="ECO:0000256" key="1">
    <source>
        <dbReference type="ARBA" id="ARBA00001917"/>
    </source>
</evidence>
<dbReference type="NCBIfam" id="TIGR01753">
    <property type="entry name" value="flav_short"/>
    <property type="match status" value="1"/>
</dbReference>
<gene>
    <name evidence="10" type="ORF">EIM92_23355</name>
</gene>
<feature type="domain" description="Flavodoxin-like" evidence="9">
    <location>
        <begin position="4"/>
        <end position="143"/>
    </location>
</feature>
<dbReference type="Proteomes" id="UP000273145">
    <property type="component" value="Chromosome"/>
</dbReference>